<comment type="caution">
    <text evidence="2">The sequence shown here is derived from an EMBL/GenBank/DDBJ whole genome shotgun (WGS) entry which is preliminary data.</text>
</comment>
<dbReference type="EMBL" id="MHJL01000027">
    <property type="protein sequence ID" value="OGY67264.1"/>
    <property type="molecule type" value="Genomic_DNA"/>
</dbReference>
<protein>
    <submittedName>
        <fullName evidence="2">Uncharacterized protein</fullName>
    </submittedName>
</protein>
<sequence>MLKNLEKKQNLLFYGIGILLALILLSILIYSINFLIKQGAKAFNPGLIKEEETANFNLTDIEKIKPLLNK</sequence>
<evidence type="ECO:0000313" key="2">
    <source>
        <dbReference type="EMBL" id="OGY67264.1"/>
    </source>
</evidence>
<proteinExistence type="predicted"/>
<name>A0A1G1ZRS4_9BACT</name>
<accession>A0A1G1ZRS4</accession>
<feature type="transmembrane region" description="Helical" evidence="1">
    <location>
        <begin position="12"/>
        <end position="36"/>
    </location>
</feature>
<organism evidence="2 3">
    <name type="scientific">Candidatus Harrisonbacteria bacterium RIFCSPLOWO2_02_FULL_41_13b</name>
    <dbReference type="NCBI Taxonomy" id="1798409"/>
    <lineage>
        <taxon>Bacteria</taxon>
        <taxon>Candidatus Harrisoniibacteriota</taxon>
    </lineage>
</organism>
<dbReference type="Proteomes" id="UP000177690">
    <property type="component" value="Unassembled WGS sequence"/>
</dbReference>
<evidence type="ECO:0000313" key="3">
    <source>
        <dbReference type="Proteomes" id="UP000177690"/>
    </source>
</evidence>
<reference evidence="2 3" key="1">
    <citation type="journal article" date="2016" name="Nat. Commun.">
        <title>Thousands of microbial genomes shed light on interconnected biogeochemical processes in an aquifer system.</title>
        <authorList>
            <person name="Anantharaman K."/>
            <person name="Brown C.T."/>
            <person name="Hug L.A."/>
            <person name="Sharon I."/>
            <person name="Castelle C.J."/>
            <person name="Probst A.J."/>
            <person name="Thomas B.C."/>
            <person name="Singh A."/>
            <person name="Wilkins M.J."/>
            <person name="Karaoz U."/>
            <person name="Brodie E.L."/>
            <person name="Williams K.H."/>
            <person name="Hubbard S.S."/>
            <person name="Banfield J.F."/>
        </authorList>
    </citation>
    <scope>NUCLEOTIDE SEQUENCE [LARGE SCALE GENOMIC DNA]</scope>
</reference>
<keyword evidence="1" id="KW-0812">Transmembrane</keyword>
<evidence type="ECO:0000256" key="1">
    <source>
        <dbReference type="SAM" id="Phobius"/>
    </source>
</evidence>
<gene>
    <name evidence="2" type="ORF">A3I24_01135</name>
</gene>
<keyword evidence="1" id="KW-0472">Membrane</keyword>
<dbReference type="AlphaFoldDB" id="A0A1G1ZRS4"/>
<keyword evidence="1" id="KW-1133">Transmembrane helix</keyword>